<feature type="region of interest" description="Disordered" evidence="1">
    <location>
        <begin position="146"/>
        <end position="226"/>
    </location>
</feature>
<feature type="region of interest" description="Disordered" evidence="1">
    <location>
        <begin position="641"/>
        <end position="664"/>
    </location>
</feature>
<dbReference type="RefSeq" id="XP_056852415.1">
    <property type="nucleotide sequence ID" value="XM_056996435.1"/>
</dbReference>
<feature type="domain" description="DUF630" evidence="3">
    <location>
        <begin position="1"/>
        <end position="59"/>
    </location>
</feature>
<dbReference type="KEGG" id="rsz:130506359"/>
<feature type="compositionally biased region" description="Acidic residues" evidence="1">
    <location>
        <begin position="212"/>
        <end position="223"/>
    </location>
</feature>
<reference evidence="5 6" key="2">
    <citation type="submission" date="2025-04" db="UniProtKB">
        <authorList>
            <consortium name="RefSeq"/>
        </authorList>
    </citation>
    <scope>IDENTIFICATION</scope>
    <source>
        <tissue evidence="5 6">Leaf</tissue>
    </source>
</reference>
<evidence type="ECO:0000313" key="4">
    <source>
        <dbReference type="Proteomes" id="UP000504610"/>
    </source>
</evidence>
<proteinExistence type="predicted"/>
<dbReference type="RefSeq" id="XP_018472684.1">
    <property type="nucleotide sequence ID" value="XM_018617182.2"/>
</dbReference>
<dbReference type="InterPro" id="IPR006868">
    <property type="entry name" value="DUF630"/>
</dbReference>
<feature type="compositionally biased region" description="Basic and acidic residues" evidence="1">
    <location>
        <begin position="238"/>
        <end position="257"/>
    </location>
</feature>
<dbReference type="PANTHER" id="PTHR21450">
    <property type="entry name" value="PROTEIN ALTERED PHOSPHATE STARVATION RESPONSE 1"/>
    <property type="match status" value="1"/>
</dbReference>
<dbReference type="Proteomes" id="UP000504610">
    <property type="component" value="Chromosome 3"/>
</dbReference>
<organism evidence="4 7">
    <name type="scientific">Raphanus sativus</name>
    <name type="common">Radish</name>
    <name type="synonym">Raphanus raphanistrum var. sativus</name>
    <dbReference type="NCBI Taxonomy" id="3726"/>
    <lineage>
        <taxon>Eukaryota</taxon>
        <taxon>Viridiplantae</taxon>
        <taxon>Streptophyta</taxon>
        <taxon>Embryophyta</taxon>
        <taxon>Tracheophyta</taxon>
        <taxon>Spermatophyta</taxon>
        <taxon>Magnoliopsida</taxon>
        <taxon>eudicotyledons</taxon>
        <taxon>Gunneridae</taxon>
        <taxon>Pentapetalae</taxon>
        <taxon>rosids</taxon>
        <taxon>malvids</taxon>
        <taxon>Brassicales</taxon>
        <taxon>Brassicaceae</taxon>
        <taxon>Brassiceae</taxon>
        <taxon>Raphanus</taxon>
    </lineage>
</organism>
<gene>
    <name evidence="7" type="primary">LOC130506359</name>
    <name evidence="5" type="synonym">LOC108843999</name>
    <name evidence="8" type="synonym">LOC130494588</name>
    <name evidence="6" type="synonym">LOC130501601</name>
</gene>
<dbReference type="Pfam" id="PF04783">
    <property type="entry name" value="DUF630"/>
    <property type="match status" value="1"/>
</dbReference>
<sequence>MGATTSRIDEDKALQLCRERKKFVQQALDGRCLLAAAHVSYVQSLKNTGTALRKFAETEVPVESSLYTSTTSATTPEQALALTEKSGSHFSYSHNDTYSPSPSPPPPSSRPFFQINHMKFRGFSSEKVEEKPPVSIVATVTSSSIIPQSRRSMEKMESESSCSMPPETPPWDYFGLSHPIDNRFSSPRGKGKDDDEEEDGDNFSFQEREESRDSDDEFDEELTSDTLVRSFENFNRVRRDASPQRDGVESDSEKSKTPELSPPVTPLADSTPVNKTPNEGDRTDNKLPPRDFLSSMKEIELLFVKASETGKEVPRMLEANKLHFRPIVPSKESGSGASSLFKTCLTCGEDPKDVPEEPAQDSVKYLTWHRTESSRSSSSMNPLGGMNSDDVEELNSNLFENICMIAGSHASTLDRLYAWERKLYDEVKGSQTVRSEYDEKCRVLRELESEGKGSKTIDKTRAVVKDLHSRIRVAIHRIDSISRRIEELRDKELQPQLEELIEGLSRMWEVMLECHKVQFRLISACHRSGNIKLNMQSELHRQVTCHLEDELRGLASSFTKWITGQRSYIKAINEWLEKCVTLPQRSSKRKRRVPEISPRNHGPPIYATCGIWLEKLEALPTKEVSSSIKALASDVARFLPRQEKNRNKKHRSGENQNDHLLQDETLEDCGPGFDRFRTSLEGFAGQLNQFAELSVKLYEELKKGIQEAKNKYEHMKAYSQGN</sequence>
<protein>
    <submittedName>
        <fullName evidence="5 6 7">Protein ROLLING AND ERECT LEAF 2</fullName>
    </submittedName>
</protein>
<dbReference type="RefSeq" id="XP_056856978.1">
    <property type="nucleotide sequence ID" value="XM_057000998.1"/>
</dbReference>
<dbReference type="InterPro" id="IPR006867">
    <property type="entry name" value="DUF632"/>
</dbReference>
<feature type="compositionally biased region" description="Basic and acidic residues" evidence="1">
    <location>
        <begin position="652"/>
        <end position="662"/>
    </location>
</feature>
<reference evidence="4" key="1">
    <citation type="journal article" date="2019" name="Database">
        <title>The radish genome database (RadishGD): an integrated information resource for radish genomics.</title>
        <authorList>
            <person name="Yu H.J."/>
            <person name="Baek S."/>
            <person name="Lee Y.J."/>
            <person name="Cho A."/>
            <person name="Mun J.H."/>
        </authorList>
    </citation>
    <scope>NUCLEOTIDE SEQUENCE [LARGE SCALE GENOMIC DNA]</scope>
    <source>
        <strain evidence="4">cv. WK10039</strain>
    </source>
</reference>
<feature type="region of interest" description="Disordered" evidence="1">
    <location>
        <begin position="238"/>
        <end position="290"/>
    </location>
</feature>
<evidence type="ECO:0000313" key="5">
    <source>
        <dbReference type="RefSeq" id="XP_018472684.1"/>
    </source>
</evidence>
<dbReference type="RefSeq" id="XP_056862578.1">
    <property type="nucleotide sequence ID" value="XM_057006598.1"/>
</dbReference>
<feature type="compositionally biased region" description="Basic and acidic residues" evidence="1">
    <location>
        <begin position="278"/>
        <end position="289"/>
    </location>
</feature>
<evidence type="ECO:0000256" key="1">
    <source>
        <dbReference type="SAM" id="MobiDB-lite"/>
    </source>
</evidence>
<dbReference type="OrthoDB" id="694308at2759"/>
<accession>A0A6J0MJJ7</accession>
<evidence type="ECO:0000259" key="2">
    <source>
        <dbReference type="Pfam" id="PF04782"/>
    </source>
</evidence>
<dbReference type="AlphaFoldDB" id="A0A6J0MJJ7"/>
<dbReference type="GeneID" id="108843999"/>
<dbReference type="PANTHER" id="PTHR21450:SF6">
    <property type="entry name" value="EXPRESSED PROTEIN"/>
    <property type="match status" value="1"/>
</dbReference>
<dbReference type="KEGG" id="rsz:108843999"/>
<dbReference type="KEGG" id="rsz:130501601"/>
<dbReference type="Pfam" id="PF04782">
    <property type="entry name" value="DUF632"/>
    <property type="match status" value="1"/>
</dbReference>
<feature type="region of interest" description="Disordered" evidence="1">
    <location>
        <begin position="91"/>
        <end position="110"/>
    </location>
</feature>
<evidence type="ECO:0000313" key="7">
    <source>
        <dbReference type="RefSeq" id="XP_056856978.1"/>
    </source>
</evidence>
<feature type="domain" description="DUF632" evidence="2">
    <location>
        <begin position="293"/>
        <end position="636"/>
    </location>
</feature>
<evidence type="ECO:0000313" key="8">
    <source>
        <dbReference type="RefSeq" id="XP_056862578.1"/>
    </source>
</evidence>
<name>A0A6J0MJJ7_RAPSA</name>
<keyword evidence="4" id="KW-1185">Reference proteome</keyword>
<evidence type="ECO:0000259" key="3">
    <source>
        <dbReference type="Pfam" id="PF04783"/>
    </source>
</evidence>
<evidence type="ECO:0000313" key="6">
    <source>
        <dbReference type="RefSeq" id="XP_056852415.1"/>
    </source>
</evidence>
<dbReference type="KEGG" id="rsz:130494588"/>
<dbReference type="GeneID" id="130506359"/>